<dbReference type="Pfam" id="PF13715">
    <property type="entry name" value="CarbopepD_reg_2"/>
    <property type="match status" value="1"/>
</dbReference>
<evidence type="ECO:0000256" key="6">
    <source>
        <dbReference type="ARBA" id="ARBA00023237"/>
    </source>
</evidence>
<keyword evidence="4 7" id="KW-0812">Transmembrane</keyword>
<dbReference type="Gene3D" id="2.40.170.20">
    <property type="entry name" value="TonB-dependent receptor, beta-barrel domain"/>
    <property type="match status" value="1"/>
</dbReference>
<dbReference type="SUPFAM" id="SSF56935">
    <property type="entry name" value="Porins"/>
    <property type="match status" value="1"/>
</dbReference>
<evidence type="ECO:0000313" key="11">
    <source>
        <dbReference type="EMBL" id="PHN07887.1"/>
    </source>
</evidence>
<reference evidence="11 12" key="1">
    <citation type="submission" date="2017-10" db="EMBL/GenBank/DDBJ databases">
        <title>The draft genome sequence of Lewinella nigricans NBRC 102662.</title>
        <authorList>
            <person name="Wang K."/>
        </authorList>
    </citation>
    <scope>NUCLEOTIDE SEQUENCE [LARGE SCALE GENOMIC DNA]</scope>
    <source>
        <strain evidence="11 12">NBRC 102662</strain>
    </source>
</reference>
<organism evidence="11 12">
    <name type="scientific">Flavilitoribacter nigricans (strain ATCC 23147 / DSM 23189 / NBRC 102662 / NCIMB 1420 / SS-2)</name>
    <name type="common">Lewinella nigricans</name>
    <dbReference type="NCBI Taxonomy" id="1122177"/>
    <lineage>
        <taxon>Bacteria</taxon>
        <taxon>Pseudomonadati</taxon>
        <taxon>Bacteroidota</taxon>
        <taxon>Saprospiria</taxon>
        <taxon>Saprospirales</taxon>
        <taxon>Lewinellaceae</taxon>
        <taxon>Flavilitoribacter</taxon>
    </lineage>
</organism>
<dbReference type="InterPro" id="IPR037066">
    <property type="entry name" value="Plug_dom_sf"/>
</dbReference>
<dbReference type="OrthoDB" id="9768177at2"/>
<evidence type="ECO:0000256" key="3">
    <source>
        <dbReference type="ARBA" id="ARBA00022452"/>
    </source>
</evidence>
<dbReference type="PROSITE" id="PS52016">
    <property type="entry name" value="TONB_DEPENDENT_REC_3"/>
    <property type="match status" value="1"/>
</dbReference>
<dbReference type="InterPro" id="IPR023996">
    <property type="entry name" value="TonB-dep_OMP_SusC/RagA"/>
</dbReference>
<keyword evidence="3 7" id="KW-1134">Transmembrane beta strand</keyword>
<sequence>MNGSWNRQEVYAFWQPLIYTTKRSTMRRSLTTLAILIWLFPCGNIGNLKAQGMAFLGNEGMLISTSSHQNDRVQKIDLEEALKIIEQRYKVYFTYPDELIKNKTVSLRLKAGETLDQLLSPLLRPHGLQHEKVRGKFYVITSRTNTGSSNADRPVTSGTSGTEFPRSTSSRPHFTPVPQLASPRSRHLKIFQFPLSGQILDESGDPLIGVNVLVKGSGQGTVTDIEGRFALDLQDGNATLVVSYVDFQSVEVPVNNRSEISITLVENAAALEEVVVIGFGTKQRKDVTEAISSVSGEELNQLPVTSFEQALGGYAAGVQVISGSGIPGAGATIRVRGVGSLNNSEPLYVIDGIIIGNVAGGGQSSISPLALINPNDIESIDILKDASATAIYGARAGNGVVIITTKRGKQGQMSINFDTYTSFSVLDRSNFDMMSGPQWAQYLTEAYASAGQTDYPGKPFLDKVLAGNGPQEYNWFDYAYRDGRINSYNLSLNAGTAKSRYYVSANYFDQEGILPNSNLKRGTVRLNSDHKVSNRLSFGNTLAVSRSEAQTVGNVNANSNLKNWIGRLLIQNPYKPIFDPTDGDYAGLSAQDPDAEAQLDFSNTHTIWVLENQYEQDVRNRIWGSLYADYEIFNGLTFHTMGSVDWSFNDSEDRHPSNTIDGAQANDNTNNRFNLRHGEFRTWFMENTLTYAKRINQHDFSIMGGYQAQNNLNKGFSANGGGFVNTDYWFFNRPQLTSEIVDGNGNVVATIPLVTPGVGNYQNESAFVSFLGRAIYNYDDRYLLTLTVRRDGSSRFGPDKRWGTFPAVSAGWRIHQEPFMQSGSSKISNLKLRAGYGISGSDNTGLYQWNSQVGSGDNLNYVFNGGRVPGATLTRLANQFLGWEEIEMYNFGLDLGLFEGRLEVTIDYFDKTTKGMLLQFAPSLEVGSQSDPTGNLGEVDNSGIEVAISSVNVARSNFTWRTDFNISAVRNEIVRLPENADRFNGNNISRVGEEIGALYGFQVNGLFQNWTEVYSHAYQNQSVESFGDDGLPIYTGNTDQATINNNTAPGDQRFVDQNGDGIIDADNDRVIIGSTIPDFTWGLNNYFRLGGFNLAVSIQGVHGVDVFNGLRAGQEGSIASWSNKRTTILNRWTGEGTSNSIPRSALTNPNGNGGASDFAVEDGSFIRLRNIRLSYNFPAQVLRNIGWQKGGIELYGSATNLLTLTQYTGFDPEIGLRVAGNPETAGSDSGAYPLSRQFTLGLKLSF</sequence>
<feature type="region of interest" description="Disordered" evidence="8">
    <location>
        <begin position="652"/>
        <end position="671"/>
    </location>
</feature>
<proteinExistence type="inferred from homology"/>
<dbReference type="Gene3D" id="2.60.40.1120">
    <property type="entry name" value="Carboxypeptidase-like, regulatory domain"/>
    <property type="match status" value="1"/>
</dbReference>
<evidence type="ECO:0000259" key="9">
    <source>
        <dbReference type="Pfam" id="PF07715"/>
    </source>
</evidence>
<dbReference type="InterPro" id="IPR036942">
    <property type="entry name" value="Beta-barrel_TonB_sf"/>
</dbReference>
<evidence type="ECO:0000256" key="8">
    <source>
        <dbReference type="SAM" id="MobiDB-lite"/>
    </source>
</evidence>
<dbReference type="Pfam" id="PF16344">
    <property type="entry name" value="FecR_C"/>
    <property type="match status" value="1"/>
</dbReference>
<feature type="domain" description="Protein FecR C-terminal" evidence="10">
    <location>
        <begin position="75"/>
        <end position="136"/>
    </location>
</feature>
<dbReference type="InterPro" id="IPR039426">
    <property type="entry name" value="TonB-dep_rcpt-like"/>
</dbReference>
<keyword evidence="12" id="KW-1185">Reference proteome</keyword>
<comment type="caution">
    <text evidence="11">The sequence shown here is derived from an EMBL/GenBank/DDBJ whole genome shotgun (WGS) entry which is preliminary data.</text>
</comment>
<name>A0A2D0NHD4_FLAN2</name>
<dbReference type="Gene3D" id="2.170.130.10">
    <property type="entry name" value="TonB-dependent receptor, plug domain"/>
    <property type="match status" value="1"/>
</dbReference>
<comment type="similarity">
    <text evidence="7">Belongs to the TonB-dependent receptor family.</text>
</comment>
<evidence type="ECO:0000259" key="10">
    <source>
        <dbReference type="Pfam" id="PF16344"/>
    </source>
</evidence>
<comment type="subcellular location">
    <subcellularLocation>
        <location evidence="1 7">Cell outer membrane</location>
        <topology evidence="1 7">Multi-pass membrane protein</topology>
    </subcellularLocation>
</comment>
<dbReference type="AlphaFoldDB" id="A0A2D0NHD4"/>
<feature type="region of interest" description="Disordered" evidence="8">
    <location>
        <begin position="144"/>
        <end position="181"/>
    </location>
</feature>
<evidence type="ECO:0000256" key="5">
    <source>
        <dbReference type="ARBA" id="ARBA00023136"/>
    </source>
</evidence>
<dbReference type="Pfam" id="PF07715">
    <property type="entry name" value="Plug"/>
    <property type="match status" value="1"/>
</dbReference>
<dbReference type="NCBIfam" id="TIGR04057">
    <property type="entry name" value="SusC_RagA_signa"/>
    <property type="match status" value="1"/>
</dbReference>
<evidence type="ECO:0000256" key="1">
    <source>
        <dbReference type="ARBA" id="ARBA00004571"/>
    </source>
</evidence>
<protein>
    <submittedName>
        <fullName evidence="11">Uncharacterized protein</fullName>
    </submittedName>
</protein>
<feature type="domain" description="TonB-dependent receptor plug" evidence="9">
    <location>
        <begin position="285"/>
        <end position="400"/>
    </location>
</feature>
<dbReference type="InterPro" id="IPR008969">
    <property type="entry name" value="CarboxyPept-like_regulatory"/>
</dbReference>
<keyword evidence="5 7" id="KW-0472">Membrane</keyword>
<keyword evidence="6 7" id="KW-0998">Cell outer membrane</keyword>
<dbReference type="GO" id="GO:0009279">
    <property type="term" value="C:cell outer membrane"/>
    <property type="evidence" value="ECO:0007669"/>
    <property type="project" value="UniProtKB-SubCell"/>
</dbReference>
<dbReference type="InterPro" id="IPR023997">
    <property type="entry name" value="TonB-dep_OMP_SusC/RagA_CS"/>
</dbReference>
<evidence type="ECO:0000256" key="4">
    <source>
        <dbReference type="ARBA" id="ARBA00022692"/>
    </source>
</evidence>
<evidence type="ECO:0000313" key="12">
    <source>
        <dbReference type="Proteomes" id="UP000223913"/>
    </source>
</evidence>
<feature type="compositionally biased region" description="Polar residues" evidence="8">
    <location>
        <begin position="657"/>
        <end position="671"/>
    </location>
</feature>
<dbReference type="NCBIfam" id="TIGR04056">
    <property type="entry name" value="OMP_RagA_SusC"/>
    <property type="match status" value="1"/>
</dbReference>
<dbReference type="Proteomes" id="UP000223913">
    <property type="component" value="Unassembled WGS sequence"/>
</dbReference>
<keyword evidence="2 7" id="KW-0813">Transport</keyword>
<dbReference type="InterPro" id="IPR032508">
    <property type="entry name" value="FecR_C"/>
</dbReference>
<evidence type="ECO:0000256" key="7">
    <source>
        <dbReference type="PROSITE-ProRule" id="PRU01360"/>
    </source>
</evidence>
<evidence type="ECO:0000256" key="2">
    <source>
        <dbReference type="ARBA" id="ARBA00022448"/>
    </source>
</evidence>
<dbReference type="SUPFAM" id="SSF49464">
    <property type="entry name" value="Carboxypeptidase regulatory domain-like"/>
    <property type="match status" value="1"/>
</dbReference>
<accession>A0A2D0NHD4</accession>
<feature type="compositionally biased region" description="Polar residues" evidence="8">
    <location>
        <begin position="144"/>
        <end position="172"/>
    </location>
</feature>
<dbReference type="InterPro" id="IPR012910">
    <property type="entry name" value="Plug_dom"/>
</dbReference>
<dbReference type="EMBL" id="PDUD01000004">
    <property type="protein sequence ID" value="PHN07887.1"/>
    <property type="molecule type" value="Genomic_DNA"/>
</dbReference>
<gene>
    <name evidence="11" type="ORF">CRP01_03805</name>
</gene>